<dbReference type="InterPro" id="IPR038460">
    <property type="entry name" value="AcetylCoA_hyd_C_sf"/>
</dbReference>
<dbReference type="Pfam" id="PF13336">
    <property type="entry name" value="AcetylCoA_hyd_C"/>
    <property type="match status" value="1"/>
</dbReference>
<dbReference type="EC" id="2.3.1.-" evidence="4"/>
<dbReference type="Gene3D" id="3.40.1080.10">
    <property type="entry name" value="Glutaconate Coenzyme A-transferase"/>
    <property type="match status" value="1"/>
</dbReference>
<keyword evidence="2 4" id="KW-0808">Transferase</keyword>
<dbReference type="InterPro" id="IPR016181">
    <property type="entry name" value="Acyl_CoA_acyltransferase"/>
</dbReference>
<evidence type="ECO:0000256" key="2">
    <source>
        <dbReference type="ARBA" id="ARBA00022679"/>
    </source>
</evidence>
<dbReference type="Pfam" id="PF00583">
    <property type="entry name" value="Acetyltransf_1"/>
    <property type="match status" value="1"/>
</dbReference>
<evidence type="ECO:0000259" key="3">
    <source>
        <dbReference type="PROSITE" id="PS51186"/>
    </source>
</evidence>
<dbReference type="InterPro" id="IPR003702">
    <property type="entry name" value="ActCoA_hydro_N"/>
</dbReference>
<evidence type="ECO:0000313" key="5">
    <source>
        <dbReference type="Proteomes" id="UP001594351"/>
    </source>
</evidence>
<evidence type="ECO:0000313" key="4">
    <source>
        <dbReference type="EMBL" id="MFC1852056.1"/>
    </source>
</evidence>
<dbReference type="PANTHER" id="PTHR21432:SF20">
    <property type="entry name" value="ACETYL-COA HYDROLASE"/>
    <property type="match status" value="1"/>
</dbReference>
<dbReference type="Gene3D" id="3.30.750.70">
    <property type="entry name" value="4-hydroxybutyrate coenzyme like domains"/>
    <property type="match status" value="1"/>
</dbReference>
<comment type="similarity">
    <text evidence="1">Belongs to the acetyl-CoA hydrolase/transferase family.</text>
</comment>
<dbReference type="InterPro" id="IPR026888">
    <property type="entry name" value="AcetylCoA_hyd_C"/>
</dbReference>
<comment type="caution">
    <text evidence="4">The sequence shown here is derived from an EMBL/GenBank/DDBJ whole genome shotgun (WGS) entry which is preliminary data.</text>
</comment>
<accession>A0ABV6Z0T0</accession>
<dbReference type="SUPFAM" id="SSF55729">
    <property type="entry name" value="Acyl-CoA N-acyltransferases (Nat)"/>
    <property type="match status" value="1"/>
</dbReference>
<dbReference type="Proteomes" id="UP001594351">
    <property type="component" value="Unassembled WGS sequence"/>
</dbReference>
<evidence type="ECO:0000256" key="1">
    <source>
        <dbReference type="ARBA" id="ARBA00009632"/>
    </source>
</evidence>
<feature type="domain" description="N-acetyltransferase" evidence="3">
    <location>
        <begin position="490"/>
        <end position="663"/>
    </location>
</feature>
<proteinExistence type="inferred from homology"/>
<dbReference type="CDD" id="cd04301">
    <property type="entry name" value="NAT_SF"/>
    <property type="match status" value="1"/>
</dbReference>
<dbReference type="SUPFAM" id="SSF100950">
    <property type="entry name" value="NagB/RpiA/CoA transferase-like"/>
    <property type="match status" value="2"/>
</dbReference>
<gene>
    <name evidence="4" type="ORF">ACFL27_17825</name>
</gene>
<keyword evidence="5" id="KW-1185">Reference proteome</keyword>
<keyword evidence="4" id="KW-0012">Acyltransferase</keyword>
<protein>
    <submittedName>
        <fullName evidence="4">GNAT family N-acetyltransferase</fullName>
        <ecNumber evidence="4">2.3.1.-</ecNumber>
    </submittedName>
</protein>
<dbReference type="InterPro" id="IPR046433">
    <property type="entry name" value="ActCoA_hydro"/>
</dbReference>
<dbReference type="EMBL" id="JBHPBY010000259">
    <property type="protein sequence ID" value="MFC1852056.1"/>
    <property type="molecule type" value="Genomic_DNA"/>
</dbReference>
<name>A0ABV6Z0T0_UNCC1</name>
<dbReference type="Gene3D" id="3.40.630.30">
    <property type="match status" value="1"/>
</dbReference>
<dbReference type="InterPro" id="IPR037171">
    <property type="entry name" value="NagB/RpiA_transferase-like"/>
</dbReference>
<sequence>MSIVIKSLFSHLDTLPGGNPETAEEVMMQQAETIDWKQELVTVTDVLAKIKPGMNIFVGTGIAEPRTLVQGLMASQQGNLQDLTLIQVVSLGDTINKEVLDSRKFRLKTFYSGWVANEAITSGQVDLIPSRFSRLPWLVESGFFQIDVAFVQISTPDEAGYASLGVAVDIARQAMQQASIVVGEICDQVPVTLGDTFVHIRDFNYLVQSTEKPWQIGRWAPPAVFDRVAENVARIVEDGSCISFSIGPLYESLAKKLQSKRHLGIHSVFVTDAVMDLIKSGAVSNRCKNFFRGKSIGAYAIGTPQFMAWLHRNPLVELQGVDVVLAPQNIGKNERFMAIFPASRVDITGDVALHAGKGMVAVGPGELLEHVEGARISPGGRVICALPSRNREGHPTIQISVQGLPNKISMRESLDMIVTEYGVAALTGLSVRERAQAIIDIAHPDDREELIFQAKQKQILYQDQIYLAESGHLFPHEIQTKQTFKNGLIVNFRPIKPSDEEAMRTLFYRFSDESVYYRYFSAIKTMPHAKMQEYVNVDFSKDMAIIGYSVSATGKHRLVCEGRYVHSPHHPYADTAFVVDEQFQNHGIATFLLDYLIQIAKQHGLKGLMADVLATNKSMMKVFEKSQYPITAVLASGIYELTIQFDTSPGDHPGITYMRSQMPSWGS</sequence>
<dbReference type="PROSITE" id="PS51186">
    <property type="entry name" value="GNAT"/>
    <property type="match status" value="1"/>
</dbReference>
<dbReference type="Pfam" id="PF02550">
    <property type="entry name" value="AcetylCoA_hydro"/>
    <property type="match status" value="1"/>
</dbReference>
<dbReference type="Gene3D" id="3.40.1080.20">
    <property type="entry name" value="Acetyl-CoA hydrolase/transferase C-terminal domain"/>
    <property type="match status" value="1"/>
</dbReference>
<dbReference type="InterPro" id="IPR000182">
    <property type="entry name" value="GNAT_dom"/>
</dbReference>
<dbReference type="PANTHER" id="PTHR21432">
    <property type="entry name" value="ACETYL-COA HYDROLASE-RELATED"/>
    <property type="match status" value="1"/>
</dbReference>
<dbReference type="GO" id="GO:0016746">
    <property type="term" value="F:acyltransferase activity"/>
    <property type="evidence" value="ECO:0007669"/>
    <property type="project" value="UniProtKB-KW"/>
</dbReference>
<reference evidence="4 5" key="1">
    <citation type="submission" date="2024-09" db="EMBL/GenBank/DDBJ databases">
        <title>Laminarin stimulates single cell rates of sulfate reduction while oxygen inhibits transcriptomic activity in coastal marine sediment.</title>
        <authorList>
            <person name="Lindsay M."/>
            <person name="Orcutt B."/>
            <person name="Emerson D."/>
            <person name="Stepanauskas R."/>
            <person name="D'Angelo T."/>
        </authorList>
    </citation>
    <scope>NUCLEOTIDE SEQUENCE [LARGE SCALE GENOMIC DNA]</scope>
    <source>
        <strain evidence="4">SAG AM-311-K15</strain>
    </source>
</reference>
<organism evidence="4 5">
    <name type="scientific">candidate division CSSED10-310 bacterium</name>
    <dbReference type="NCBI Taxonomy" id="2855610"/>
    <lineage>
        <taxon>Bacteria</taxon>
        <taxon>Bacteria division CSSED10-310</taxon>
    </lineage>
</organism>